<organism evidence="2 3">
    <name type="scientific">Flavobacterium agri</name>
    <dbReference type="NCBI Taxonomy" id="2743471"/>
    <lineage>
        <taxon>Bacteria</taxon>
        <taxon>Pseudomonadati</taxon>
        <taxon>Bacteroidota</taxon>
        <taxon>Flavobacteriia</taxon>
        <taxon>Flavobacteriales</taxon>
        <taxon>Flavobacteriaceae</taxon>
        <taxon>Flavobacterium</taxon>
    </lineage>
</organism>
<dbReference type="Gene3D" id="2.60.120.10">
    <property type="entry name" value="Jelly Rolls"/>
    <property type="match status" value="1"/>
</dbReference>
<name>A0A7Y9C5E6_9FLAO</name>
<dbReference type="PANTHER" id="PTHR36448:SF2">
    <property type="entry name" value="CUPIN TYPE-1 DOMAIN-CONTAINING PROTEIN"/>
    <property type="match status" value="1"/>
</dbReference>
<dbReference type="InterPro" id="IPR014710">
    <property type="entry name" value="RmlC-like_jellyroll"/>
</dbReference>
<feature type="domain" description="Cupin type-2" evidence="1">
    <location>
        <begin position="58"/>
        <end position="110"/>
    </location>
</feature>
<keyword evidence="3" id="KW-1185">Reference proteome</keyword>
<evidence type="ECO:0000259" key="1">
    <source>
        <dbReference type="Pfam" id="PF07883"/>
    </source>
</evidence>
<dbReference type="SUPFAM" id="SSF51182">
    <property type="entry name" value="RmlC-like cupins"/>
    <property type="match status" value="1"/>
</dbReference>
<gene>
    <name evidence="2" type="ORF">HZF10_05210</name>
</gene>
<dbReference type="InterPro" id="IPR013096">
    <property type="entry name" value="Cupin_2"/>
</dbReference>
<dbReference type="PANTHER" id="PTHR36448">
    <property type="entry name" value="BLR7373 PROTEIN"/>
    <property type="match status" value="1"/>
</dbReference>
<dbReference type="PIRSF" id="PIRSF019307">
    <property type="entry name" value="UCP019307"/>
    <property type="match status" value="1"/>
</dbReference>
<reference evidence="2 3" key="1">
    <citation type="submission" date="2020-07" db="EMBL/GenBank/DDBJ databases">
        <authorList>
            <person name="Sun Q."/>
        </authorList>
    </citation>
    <scope>NUCLEOTIDE SEQUENCE [LARGE SCALE GENOMIC DNA]</scope>
    <source>
        <strain evidence="2 3">MAH-1</strain>
    </source>
</reference>
<evidence type="ECO:0000313" key="2">
    <source>
        <dbReference type="EMBL" id="NYA70309.1"/>
    </source>
</evidence>
<dbReference type="EMBL" id="JACBJI010000002">
    <property type="protein sequence ID" value="NYA70309.1"/>
    <property type="molecule type" value="Genomic_DNA"/>
</dbReference>
<dbReference type="CDD" id="cd02219">
    <property type="entry name" value="cupin_YjlB-like"/>
    <property type="match status" value="1"/>
</dbReference>
<dbReference type="AlphaFoldDB" id="A0A7Y9C5E6"/>
<evidence type="ECO:0000313" key="3">
    <source>
        <dbReference type="Proteomes" id="UP000535020"/>
    </source>
</evidence>
<dbReference type="Pfam" id="PF07883">
    <property type="entry name" value="Cupin_2"/>
    <property type="match status" value="1"/>
</dbReference>
<dbReference type="RefSeq" id="WP_176005124.1">
    <property type="nucleotide sequence ID" value="NZ_JABWMI010000006.1"/>
</dbReference>
<sequence length="170" mass="18890">MKPHTFTFKDDGIIPNSALPLLFYKGVFLEEYVDADAMIAHFRDFGWRNAWKNGVYDYHHYHSITHEVLGIYQGRAVLQLGGEKGVQLAVEAGDVIVIPAGVAHKRVSQSEDFAVVGAYPDGCEYDLMKGEAGERPKADANIAKVPIPEYDPVYGKAQGLLETWSLELVH</sequence>
<dbReference type="InterPro" id="IPR011051">
    <property type="entry name" value="RmlC_Cupin_sf"/>
</dbReference>
<comment type="caution">
    <text evidence="2">The sequence shown here is derived from an EMBL/GenBank/DDBJ whole genome shotgun (WGS) entry which is preliminary data.</text>
</comment>
<dbReference type="Proteomes" id="UP000535020">
    <property type="component" value="Unassembled WGS sequence"/>
</dbReference>
<protein>
    <submittedName>
        <fullName evidence="2">Cupin domain-containing protein</fullName>
    </submittedName>
</protein>
<dbReference type="InterPro" id="IPR014500">
    <property type="entry name" value="UCP019307_cupin"/>
</dbReference>
<dbReference type="InterPro" id="IPR047121">
    <property type="entry name" value="YjiB-like"/>
</dbReference>
<proteinExistence type="predicted"/>
<accession>A0A7Y9C5E6</accession>